<keyword evidence="3" id="KW-0503">Monooxygenase</keyword>
<evidence type="ECO:0000259" key="4">
    <source>
        <dbReference type="Pfam" id="PF00296"/>
    </source>
</evidence>
<dbReference type="PANTHER" id="PTHR30137:SF16">
    <property type="entry name" value="BLL0895 PROTEIN"/>
    <property type="match status" value="1"/>
</dbReference>
<dbReference type="InterPro" id="IPR036661">
    <property type="entry name" value="Luciferase-like_sf"/>
</dbReference>
<dbReference type="Gene3D" id="3.20.20.30">
    <property type="entry name" value="Luciferase-like domain"/>
    <property type="match status" value="1"/>
</dbReference>
<dbReference type="InterPro" id="IPR050766">
    <property type="entry name" value="Bact_Lucif_Oxidored"/>
</dbReference>
<dbReference type="GO" id="GO:0004497">
    <property type="term" value="F:monooxygenase activity"/>
    <property type="evidence" value="ECO:0007669"/>
    <property type="project" value="UniProtKB-KW"/>
</dbReference>
<protein>
    <submittedName>
        <fullName evidence="6">Unannotated protein</fullName>
    </submittedName>
</protein>
<evidence type="ECO:0000256" key="1">
    <source>
        <dbReference type="ARBA" id="ARBA00022630"/>
    </source>
</evidence>
<dbReference type="PANTHER" id="PTHR30137">
    <property type="entry name" value="LUCIFERASE-LIKE MONOOXYGENASE"/>
    <property type="match status" value="1"/>
</dbReference>
<feature type="domain" description="Luciferase-like" evidence="4">
    <location>
        <begin position="4"/>
        <end position="303"/>
    </location>
</feature>
<dbReference type="AlphaFoldDB" id="A0A6J7RH38"/>
<proteinExistence type="predicted"/>
<dbReference type="SUPFAM" id="SSF51679">
    <property type="entry name" value="Bacterial luciferase-like"/>
    <property type="match status" value="1"/>
</dbReference>
<dbReference type="EMBL" id="CAFBPU010000011">
    <property type="protein sequence ID" value="CAB5028067.1"/>
    <property type="molecule type" value="Genomic_DNA"/>
</dbReference>
<name>A0A6J7RH38_9ZZZZ</name>
<dbReference type="InterPro" id="IPR011251">
    <property type="entry name" value="Luciferase-like_dom"/>
</dbReference>
<dbReference type="EMBL" id="CAFBND010000010">
    <property type="protein sequence ID" value="CAB4930627.1"/>
    <property type="molecule type" value="Genomic_DNA"/>
</dbReference>
<dbReference type="Pfam" id="PF00296">
    <property type="entry name" value="Bac_luciferase"/>
    <property type="match status" value="1"/>
</dbReference>
<evidence type="ECO:0000313" key="6">
    <source>
        <dbReference type="EMBL" id="CAB5028067.1"/>
    </source>
</evidence>
<dbReference type="GO" id="GO:0005829">
    <property type="term" value="C:cytosol"/>
    <property type="evidence" value="ECO:0007669"/>
    <property type="project" value="TreeGrafter"/>
</dbReference>
<dbReference type="GO" id="GO:0016705">
    <property type="term" value="F:oxidoreductase activity, acting on paired donors, with incorporation or reduction of molecular oxygen"/>
    <property type="evidence" value="ECO:0007669"/>
    <property type="project" value="InterPro"/>
</dbReference>
<evidence type="ECO:0000256" key="2">
    <source>
        <dbReference type="ARBA" id="ARBA00023002"/>
    </source>
</evidence>
<keyword evidence="2" id="KW-0560">Oxidoreductase</keyword>
<reference evidence="6" key="1">
    <citation type="submission" date="2020-05" db="EMBL/GenBank/DDBJ databases">
        <authorList>
            <person name="Chiriac C."/>
            <person name="Salcher M."/>
            <person name="Ghai R."/>
            <person name="Kavagutti S V."/>
        </authorList>
    </citation>
    <scope>NUCLEOTIDE SEQUENCE</scope>
</reference>
<organism evidence="6">
    <name type="scientific">freshwater metagenome</name>
    <dbReference type="NCBI Taxonomy" id="449393"/>
    <lineage>
        <taxon>unclassified sequences</taxon>
        <taxon>metagenomes</taxon>
        <taxon>ecological metagenomes</taxon>
    </lineage>
</organism>
<evidence type="ECO:0000313" key="5">
    <source>
        <dbReference type="EMBL" id="CAB4930627.1"/>
    </source>
</evidence>
<accession>A0A6J7RH38</accession>
<evidence type="ECO:0000256" key="3">
    <source>
        <dbReference type="ARBA" id="ARBA00023033"/>
    </source>
</evidence>
<gene>
    <name evidence="5" type="ORF">UFOPK3752_00404</name>
    <name evidence="6" type="ORF">UFOPK4150_00701</name>
</gene>
<keyword evidence="1" id="KW-0285">Flavoprotein</keyword>
<sequence>MSLRFGVQLFPYHKPWVDPSTQFADDLLLIEHLDRLGYDEVFIGEHHSTGWQNIGSPELLIAAAAGRTNQITFGTGVNSLPYHHPFILADRIVQLTHLVKGRFIWGVGAGSLAQDAHIIGIDPLEQRRMTDEALEAIMALLEYDGPVTRKTDWFEINDAQLHLRPYNGTIDIRVAAQMSPSGPRLAGKYGVGIFQFGVMGATEGNPIAETWAIAEESAVRYGKTVDRNRWSALHMMHIAETEKEARAQVRWGLQDWVRYMANILPLAATDPDDFDGLIDEMNKTIFVIGTPEMARERIETIQEKSGGLGSIIIGNTEIANPQHTRDSFELLAREVFPHFTGQVKARTDAVASMKQFGKSGERLLAAHDKARAEYAAEKAADAAAKS</sequence>